<dbReference type="RefSeq" id="WP_046346723.1">
    <property type="nucleotide sequence ID" value="NZ_BBWU01000001.1"/>
</dbReference>
<evidence type="ECO:0000313" key="1">
    <source>
        <dbReference type="EMBL" id="GAO37851.1"/>
    </source>
</evidence>
<proteinExistence type="predicted"/>
<reference evidence="1 2" key="1">
    <citation type="submission" date="2015-04" db="EMBL/GenBank/DDBJ databases">
        <title>Whole genome shotgun sequence of Sphingomonas changbaiensis NBRC 104936.</title>
        <authorList>
            <person name="Katano-Makiyama Y."/>
            <person name="Hosoyama A."/>
            <person name="Hashimoto M."/>
            <person name="Noguchi M."/>
            <person name="Tsuchikane K."/>
            <person name="Ohji S."/>
            <person name="Yamazoe A."/>
            <person name="Ichikawa N."/>
            <person name="Kimura A."/>
            <person name="Fujita N."/>
        </authorList>
    </citation>
    <scope>NUCLEOTIDE SEQUENCE [LARGE SCALE GENOMIC DNA]</scope>
    <source>
        <strain evidence="1 2">NBRC 104936</strain>
    </source>
</reference>
<gene>
    <name evidence="1" type="ORF">SCH01S_01_00140</name>
</gene>
<comment type="caution">
    <text evidence="1">The sequence shown here is derived from an EMBL/GenBank/DDBJ whole genome shotgun (WGS) entry which is preliminary data.</text>
</comment>
<sequence>MAGNIVTVSADSGEALSEPVFIIEKNGVFYVTLALWAYDPNQANTPEQQQGIAGIAQLFQQNPKLEAAEVTSRGQVDIFEATDPPHN</sequence>
<evidence type="ECO:0000313" key="2">
    <source>
        <dbReference type="Proteomes" id="UP000033202"/>
    </source>
</evidence>
<dbReference type="Proteomes" id="UP000033202">
    <property type="component" value="Unassembled WGS sequence"/>
</dbReference>
<name>A0A0E9MK83_9SPHN</name>
<dbReference type="AlphaFoldDB" id="A0A0E9MK83"/>
<protein>
    <submittedName>
        <fullName evidence="1">Uncharacterized protein</fullName>
    </submittedName>
</protein>
<keyword evidence="2" id="KW-1185">Reference proteome</keyword>
<dbReference type="OrthoDB" id="10013619at2"/>
<dbReference type="STRING" id="1219043.SCH01S_01_00140"/>
<accession>A0A0E9MK83</accession>
<dbReference type="EMBL" id="BBWU01000001">
    <property type="protein sequence ID" value="GAO37851.1"/>
    <property type="molecule type" value="Genomic_DNA"/>
</dbReference>
<organism evidence="1 2">
    <name type="scientific">Sphingomonas changbaiensis NBRC 104936</name>
    <dbReference type="NCBI Taxonomy" id="1219043"/>
    <lineage>
        <taxon>Bacteria</taxon>
        <taxon>Pseudomonadati</taxon>
        <taxon>Pseudomonadota</taxon>
        <taxon>Alphaproteobacteria</taxon>
        <taxon>Sphingomonadales</taxon>
        <taxon>Sphingomonadaceae</taxon>
        <taxon>Sphingomonas</taxon>
    </lineage>
</organism>